<dbReference type="OMA" id="CPLCAMA"/>
<evidence type="ECO:0000256" key="2">
    <source>
        <dbReference type="ARBA" id="ARBA00038160"/>
    </source>
</evidence>
<dbReference type="InterPro" id="IPR002125">
    <property type="entry name" value="CMP_dCMP_dom"/>
</dbReference>
<dbReference type="Gene3D" id="3.40.140.10">
    <property type="entry name" value="Cytidine Deaminase, domain 2"/>
    <property type="match status" value="1"/>
</dbReference>
<dbReference type="PANTHER" id="PTHR11079:SF156">
    <property type="entry name" value="INACTIVE TRNA-SPECIFIC ADENOSINE DEAMINASE-LIKE PROTEIN 3-RELATED"/>
    <property type="match status" value="1"/>
</dbReference>
<dbReference type="GeneID" id="103524533"/>
<organism evidence="4 5">
    <name type="scientific">Diaphorina citri</name>
    <name type="common">Asian citrus psyllid</name>
    <dbReference type="NCBI Taxonomy" id="121845"/>
    <lineage>
        <taxon>Eukaryota</taxon>
        <taxon>Metazoa</taxon>
        <taxon>Ecdysozoa</taxon>
        <taxon>Arthropoda</taxon>
        <taxon>Hexapoda</taxon>
        <taxon>Insecta</taxon>
        <taxon>Pterygota</taxon>
        <taxon>Neoptera</taxon>
        <taxon>Paraneoptera</taxon>
        <taxon>Hemiptera</taxon>
        <taxon>Sternorrhyncha</taxon>
        <taxon>Psylloidea</taxon>
        <taxon>Psyllidae</taxon>
        <taxon>Diaphorininae</taxon>
        <taxon>Diaphorina</taxon>
    </lineage>
</organism>
<dbReference type="SUPFAM" id="SSF53927">
    <property type="entry name" value="Cytidine deaminase-like"/>
    <property type="match status" value="1"/>
</dbReference>
<reference evidence="5" key="1">
    <citation type="submission" date="2025-08" db="UniProtKB">
        <authorList>
            <consortium name="RefSeq"/>
        </authorList>
    </citation>
    <scope>IDENTIFICATION</scope>
</reference>
<evidence type="ECO:0000259" key="3">
    <source>
        <dbReference type="PROSITE" id="PS51747"/>
    </source>
</evidence>
<proteinExistence type="inferred from homology"/>
<dbReference type="PaxDb" id="121845-A0A1S3DUE6"/>
<gene>
    <name evidence="5" type="primary">LOC103524533</name>
</gene>
<dbReference type="PROSITE" id="PS51747">
    <property type="entry name" value="CYT_DCMP_DEAMINASES_2"/>
    <property type="match status" value="1"/>
</dbReference>
<keyword evidence="1" id="KW-0819">tRNA processing</keyword>
<feature type="domain" description="CMP/dCMP-type deaminase" evidence="3">
    <location>
        <begin position="153"/>
        <end position="300"/>
    </location>
</feature>
<dbReference type="GO" id="GO:0005634">
    <property type="term" value="C:nucleus"/>
    <property type="evidence" value="ECO:0007669"/>
    <property type="project" value="TreeGrafter"/>
</dbReference>
<dbReference type="PANTHER" id="PTHR11079">
    <property type="entry name" value="CYTOSINE DEAMINASE FAMILY MEMBER"/>
    <property type="match status" value="1"/>
</dbReference>
<dbReference type="CDD" id="cd01285">
    <property type="entry name" value="nucleoside_deaminase"/>
    <property type="match status" value="1"/>
</dbReference>
<dbReference type="GO" id="GO:0008033">
    <property type="term" value="P:tRNA processing"/>
    <property type="evidence" value="ECO:0007669"/>
    <property type="project" value="UniProtKB-KW"/>
</dbReference>
<name>A0A1S3DUE6_DIACI</name>
<keyword evidence="4" id="KW-1185">Reference proteome</keyword>
<dbReference type="Proteomes" id="UP000079169">
    <property type="component" value="Unplaced"/>
</dbReference>
<evidence type="ECO:0000256" key="1">
    <source>
        <dbReference type="ARBA" id="ARBA00022694"/>
    </source>
</evidence>
<dbReference type="RefSeq" id="XP_008487781.1">
    <property type="nucleotide sequence ID" value="XM_008489559.3"/>
</dbReference>
<dbReference type="GO" id="GO:0052717">
    <property type="term" value="F:tRNA-specific adenosine-34 deaminase activity"/>
    <property type="evidence" value="ECO:0007669"/>
    <property type="project" value="TreeGrafter"/>
</dbReference>
<evidence type="ECO:0000313" key="4">
    <source>
        <dbReference type="Proteomes" id="UP000079169"/>
    </source>
</evidence>
<dbReference type="KEGG" id="dci:103524533"/>
<accession>A0A1S3DUE6</accession>
<dbReference type="AlphaFoldDB" id="A0A1S3DUE6"/>
<dbReference type="InterPro" id="IPR016193">
    <property type="entry name" value="Cytidine_deaminase-like"/>
</dbReference>
<evidence type="ECO:0000313" key="5">
    <source>
        <dbReference type="RefSeq" id="XP_008487781.1"/>
    </source>
</evidence>
<dbReference type="Pfam" id="PF00383">
    <property type="entry name" value="dCMP_cyt_deam_1"/>
    <property type="match status" value="1"/>
</dbReference>
<sequence>MCSEAKRKKMKLINERNWSLKAVLSDEFLGNIPMINVLVDKIKNKKYISSIISYMNQICPIPSLQHLKRVRGDEIIIGTRLLEKNIILEKLCKIEVFTLGLSLDPYLSLVPAKPPQTKAQFALCNSVWPCNFHPDKTLEKILSGENFTPESLSTIEAWMKKTLELCQYSGVCCSIVSPETNKLIAFGKCETSSHPMKHAAMVAIDNVAKTQSGGAWLERGDDWRKSDNRNDQLKTEKGLYLCTGYDVYLTMEPCLMCAMALVHSRAKTIFYGCSNDIDGALGSKLKLHNVSNLNHHYQVYAGVLEFECRQASYNST</sequence>
<dbReference type="GO" id="GO:0005737">
    <property type="term" value="C:cytoplasm"/>
    <property type="evidence" value="ECO:0007669"/>
    <property type="project" value="TreeGrafter"/>
</dbReference>
<dbReference type="STRING" id="121845.A0A1S3DUE6"/>
<protein>
    <submittedName>
        <fullName evidence="5">Probable inactive tRNA-specific adenosine deaminase-like protein 3</fullName>
    </submittedName>
</protein>
<comment type="similarity">
    <text evidence="2">Belongs to the cytidine and deoxycytidylate deaminase family. ADAT3 subfamily.</text>
</comment>